<dbReference type="Proteomes" id="UP000268192">
    <property type="component" value="Chromosome"/>
</dbReference>
<dbReference type="FunFam" id="3.40.50.300:FF:000398">
    <property type="entry name" value="Type IV pilus assembly ATPase PilB"/>
    <property type="match status" value="1"/>
</dbReference>
<keyword evidence="3" id="KW-0067">ATP-binding</keyword>
<gene>
    <name evidence="5" type="ORF">D5400_06645</name>
</gene>
<dbReference type="GO" id="GO:0016887">
    <property type="term" value="F:ATP hydrolysis activity"/>
    <property type="evidence" value="ECO:0007669"/>
    <property type="project" value="TreeGrafter"/>
</dbReference>
<dbReference type="InterPro" id="IPR007831">
    <property type="entry name" value="T2SS_GspE_N"/>
</dbReference>
<dbReference type="KEGG" id="abaw:D5400_06645"/>
<keyword evidence="2" id="KW-0547">Nucleotide-binding</keyword>
<dbReference type="SMART" id="SM00382">
    <property type="entry name" value="AAA"/>
    <property type="match status" value="1"/>
</dbReference>
<dbReference type="Gene3D" id="3.30.300.160">
    <property type="entry name" value="Type II secretion system, protein E, N-terminal domain"/>
    <property type="match status" value="1"/>
</dbReference>
<dbReference type="InterPro" id="IPR027417">
    <property type="entry name" value="P-loop_NTPase"/>
</dbReference>
<dbReference type="RefSeq" id="WP_126008820.1">
    <property type="nucleotide sequence ID" value="NZ_CP032509.1"/>
</dbReference>
<dbReference type="GO" id="GO:0005886">
    <property type="term" value="C:plasma membrane"/>
    <property type="evidence" value="ECO:0007669"/>
    <property type="project" value="TreeGrafter"/>
</dbReference>
<dbReference type="CDD" id="cd01129">
    <property type="entry name" value="PulE-GspE-like"/>
    <property type="match status" value="1"/>
</dbReference>
<dbReference type="GO" id="GO:0005524">
    <property type="term" value="F:ATP binding"/>
    <property type="evidence" value="ECO:0007669"/>
    <property type="project" value="UniProtKB-KW"/>
</dbReference>
<dbReference type="Gene3D" id="3.30.450.90">
    <property type="match status" value="1"/>
</dbReference>
<feature type="domain" description="Bacterial type II secretion system protein E" evidence="4">
    <location>
        <begin position="382"/>
        <end position="396"/>
    </location>
</feature>
<proteinExistence type="inferred from homology"/>
<keyword evidence="6" id="KW-1185">Reference proteome</keyword>
<evidence type="ECO:0000313" key="6">
    <source>
        <dbReference type="Proteomes" id="UP000268192"/>
    </source>
</evidence>
<evidence type="ECO:0000256" key="3">
    <source>
        <dbReference type="ARBA" id="ARBA00022840"/>
    </source>
</evidence>
<dbReference type="PROSITE" id="PS00662">
    <property type="entry name" value="T2SP_E"/>
    <property type="match status" value="1"/>
</dbReference>
<evidence type="ECO:0000313" key="5">
    <source>
        <dbReference type="EMBL" id="AZN70999.1"/>
    </source>
</evidence>
<sequence>MDAFVTDAQIRDPVPFIAFLQNNGYMSGNEPILGNLRQAGRTSYSDLHDAALIPAPRLADAIAAFHGLQRADDQSIAYDPELLEGLSIRFLRGNWLFPCRLNGTVAIATADPTRTVDIDVLQLAMGEEVPLAVASFDALAARFDEAMSERRHAGTAAAVERPSPIGESEIERLHDLASDAPIVNAVDGLVEAALIAGATDIHVEMEQAGARVRLRVDGVLRLHERVSEETARGIISRVKILSGLNIAERRLPQDGRARMRIGTLETDIRVATAPALHGESLVMRLLARGAHALDLARLGMAPDDLARFSAHLEQPHGMIVVTGPTGSGKTTTLTAALAALNRSDRKIMTVEDPIEYQIPGISQTQVRPGIALDFATALRAFLRHDPDILMVGEMRDGETAAVGIQAALTGHLLLTTLHTNSAADAVTRLVDLGVEPFLINATLRCVVGQRLVRQLCPHCRTVDENAGQALKPFADSGRLTMKADAIIYRAEGCSQCAQTGYRGRIGIFEVLSIDETLCGMIRAGSSAGDIEAAAVSSGMITMLQDGYAKVCAGQTSVDELLKATI</sequence>
<dbReference type="Gene3D" id="3.40.50.300">
    <property type="entry name" value="P-loop containing nucleotide triphosphate hydrolases"/>
    <property type="match status" value="1"/>
</dbReference>
<dbReference type="AlphaFoldDB" id="A0A3S9B245"/>
<evidence type="ECO:0000256" key="1">
    <source>
        <dbReference type="ARBA" id="ARBA00006611"/>
    </source>
</evidence>
<dbReference type="PANTHER" id="PTHR30258:SF2">
    <property type="entry name" value="COMG OPERON PROTEIN 1"/>
    <property type="match status" value="1"/>
</dbReference>
<evidence type="ECO:0000256" key="2">
    <source>
        <dbReference type="ARBA" id="ARBA00022741"/>
    </source>
</evidence>
<dbReference type="PANTHER" id="PTHR30258">
    <property type="entry name" value="TYPE II SECRETION SYSTEM PROTEIN GSPE-RELATED"/>
    <property type="match status" value="1"/>
</dbReference>
<organism evidence="5 6">
    <name type="scientific">Georhizobium profundi</name>
    <dbReference type="NCBI Taxonomy" id="2341112"/>
    <lineage>
        <taxon>Bacteria</taxon>
        <taxon>Pseudomonadati</taxon>
        <taxon>Pseudomonadota</taxon>
        <taxon>Alphaproteobacteria</taxon>
        <taxon>Hyphomicrobiales</taxon>
        <taxon>Rhizobiaceae</taxon>
        <taxon>Georhizobium</taxon>
    </lineage>
</organism>
<dbReference type="InterPro" id="IPR037257">
    <property type="entry name" value="T2SS_E_N_sf"/>
</dbReference>
<dbReference type="SUPFAM" id="SSF52540">
    <property type="entry name" value="P-loop containing nucleoside triphosphate hydrolases"/>
    <property type="match status" value="1"/>
</dbReference>
<dbReference type="OrthoDB" id="9804785at2"/>
<protein>
    <submittedName>
        <fullName evidence="5">Type II/IV secretion system protein</fullName>
    </submittedName>
</protein>
<dbReference type="EMBL" id="CP032509">
    <property type="protein sequence ID" value="AZN70999.1"/>
    <property type="molecule type" value="Genomic_DNA"/>
</dbReference>
<dbReference type="InterPro" id="IPR003593">
    <property type="entry name" value="AAA+_ATPase"/>
</dbReference>
<dbReference type="InterPro" id="IPR001482">
    <property type="entry name" value="T2SS/T4SS_dom"/>
</dbReference>
<accession>A0A3S9B245</accession>
<dbReference type="SUPFAM" id="SSF160246">
    <property type="entry name" value="EspE N-terminal domain-like"/>
    <property type="match status" value="1"/>
</dbReference>
<reference evidence="5 6" key="1">
    <citation type="submission" date="2018-09" db="EMBL/GenBank/DDBJ databases">
        <title>Marinorhizobium profundi gen. nov., sp. nov., isolated from a deep-sea sediment sample from the New Britain Trench and proposal of Marinorhizobiaceae fam. nov. in the order Rhizobiales of the class Alphaproteobacteria.</title>
        <authorList>
            <person name="Cao J."/>
        </authorList>
    </citation>
    <scope>NUCLEOTIDE SEQUENCE [LARGE SCALE GENOMIC DNA]</scope>
    <source>
        <strain evidence="5 6">WS11</strain>
    </source>
</reference>
<name>A0A3S9B245_9HYPH</name>
<evidence type="ECO:0000259" key="4">
    <source>
        <dbReference type="PROSITE" id="PS00662"/>
    </source>
</evidence>
<dbReference type="Pfam" id="PF05157">
    <property type="entry name" value="MshEN"/>
    <property type="match status" value="1"/>
</dbReference>
<dbReference type="Pfam" id="PF00437">
    <property type="entry name" value="T2SSE"/>
    <property type="match status" value="1"/>
</dbReference>
<comment type="similarity">
    <text evidence="1">Belongs to the GSP E family.</text>
</comment>